<keyword evidence="6" id="KW-1185">Reference proteome</keyword>
<keyword evidence="1" id="KW-0479">Metal-binding</keyword>
<dbReference type="SUPFAM" id="SSF57850">
    <property type="entry name" value="RING/U-box"/>
    <property type="match status" value="1"/>
</dbReference>
<keyword evidence="1" id="KW-0862">Zinc</keyword>
<evidence type="ECO:0000256" key="2">
    <source>
        <dbReference type="SAM" id="MobiDB-lite"/>
    </source>
</evidence>
<feature type="domain" description="SWIM-type" evidence="4">
    <location>
        <begin position="74"/>
        <end position="104"/>
    </location>
</feature>
<dbReference type="Proteomes" id="UP001497457">
    <property type="component" value="Chromosome 36b"/>
</dbReference>
<dbReference type="Gene3D" id="3.30.40.10">
    <property type="entry name" value="Zinc/RING finger domain, C3HC4 (zinc finger)"/>
    <property type="match status" value="1"/>
</dbReference>
<keyword evidence="1" id="KW-0863">Zinc-finger</keyword>
<feature type="domain" description="RING-type" evidence="3">
    <location>
        <begin position="175"/>
        <end position="226"/>
    </location>
</feature>
<evidence type="ECO:0000256" key="1">
    <source>
        <dbReference type="PROSITE-ProRule" id="PRU00175"/>
    </source>
</evidence>
<proteinExistence type="predicted"/>
<dbReference type="PANTHER" id="PTHR21540">
    <property type="entry name" value="RING FINGER AND SWIM DOMAIN-CONTAINING PROTEIN 2"/>
    <property type="match status" value="1"/>
</dbReference>
<reference evidence="5" key="1">
    <citation type="submission" date="2024-10" db="EMBL/GenBank/DDBJ databases">
        <authorList>
            <person name="Ryan C."/>
        </authorList>
    </citation>
    <scope>NUCLEOTIDE SEQUENCE [LARGE SCALE GENOMIC DNA]</scope>
</reference>
<dbReference type="InterPro" id="IPR007527">
    <property type="entry name" value="Znf_SWIM"/>
</dbReference>
<evidence type="ECO:0000313" key="6">
    <source>
        <dbReference type="Proteomes" id="UP001497457"/>
    </source>
</evidence>
<evidence type="ECO:0000259" key="3">
    <source>
        <dbReference type="PROSITE" id="PS50089"/>
    </source>
</evidence>
<accession>A0ABC9E7L4</accession>
<dbReference type="PANTHER" id="PTHR21540:SF0">
    <property type="entry name" value="PHD FAMILY PROTEIN"/>
    <property type="match status" value="1"/>
</dbReference>
<dbReference type="InterPro" id="IPR001841">
    <property type="entry name" value="Znf_RING"/>
</dbReference>
<dbReference type="EMBL" id="OZ075146">
    <property type="protein sequence ID" value="CAL5053295.1"/>
    <property type="molecule type" value="Genomic_DNA"/>
</dbReference>
<feature type="compositionally biased region" description="Low complexity" evidence="2">
    <location>
        <begin position="12"/>
        <end position="32"/>
    </location>
</feature>
<evidence type="ECO:0008006" key="7">
    <source>
        <dbReference type="Google" id="ProtNLM"/>
    </source>
</evidence>
<dbReference type="InterPro" id="IPR039903">
    <property type="entry name" value="Zswim2"/>
</dbReference>
<dbReference type="GO" id="GO:0008270">
    <property type="term" value="F:zinc ion binding"/>
    <property type="evidence" value="ECO:0007669"/>
    <property type="project" value="UniProtKB-KW"/>
</dbReference>
<sequence length="268" mass="29026">MPESSNHHHNPMEPAAAAATPNATAPFTASATAEEEASTRRVANRIIRALQHQLRLLHRAGAEFFVLGATGNVYTVTLSASPACTCPDPAAPCKHILFVLLRVLGLSLDEACVWRHTLRPCQVARLVGTPTFPGVLAGARAREKFHQLWAARPSVAGRKDAVAPAPGRPLEGAACPVCLEEMAPPPQQQQAVVLTCRTCRNAVHAECFARWKRSRARRAATCVVCRSRWRQPSREQEKEQYMNLAAYMNDGDGDVMMQSADDGGLCGG</sequence>
<dbReference type="PROSITE" id="PS50089">
    <property type="entry name" value="ZF_RING_2"/>
    <property type="match status" value="1"/>
</dbReference>
<protein>
    <recommendedName>
        <fullName evidence="7">Mitogen-activated protein kinase kinase kinase 1</fullName>
    </recommendedName>
</protein>
<dbReference type="InterPro" id="IPR013083">
    <property type="entry name" value="Znf_RING/FYVE/PHD"/>
</dbReference>
<name>A0ABC9E7L4_9POAL</name>
<evidence type="ECO:0000313" key="5">
    <source>
        <dbReference type="EMBL" id="CAL5053295.1"/>
    </source>
</evidence>
<dbReference type="Pfam" id="PF04434">
    <property type="entry name" value="SWIM"/>
    <property type="match status" value="1"/>
</dbReference>
<gene>
    <name evidence="5" type="ORF">URODEC1_LOCUS93172</name>
</gene>
<evidence type="ECO:0000259" key="4">
    <source>
        <dbReference type="PROSITE" id="PS50966"/>
    </source>
</evidence>
<dbReference type="AlphaFoldDB" id="A0ABC9E7L4"/>
<dbReference type="PROSITE" id="PS50966">
    <property type="entry name" value="ZF_SWIM"/>
    <property type="match status" value="1"/>
</dbReference>
<organism evidence="5 6">
    <name type="scientific">Urochloa decumbens</name>
    <dbReference type="NCBI Taxonomy" id="240449"/>
    <lineage>
        <taxon>Eukaryota</taxon>
        <taxon>Viridiplantae</taxon>
        <taxon>Streptophyta</taxon>
        <taxon>Embryophyta</taxon>
        <taxon>Tracheophyta</taxon>
        <taxon>Spermatophyta</taxon>
        <taxon>Magnoliopsida</taxon>
        <taxon>Liliopsida</taxon>
        <taxon>Poales</taxon>
        <taxon>Poaceae</taxon>
        <taxon>PACMAD clade</taxon>
        <taxon>Panicoideae</taxon>
        <taxon>Panicodae</taxon>
        <taxon>Paniceae</taxon>
        <taxon>Melinidinae</taxon>
        <taxon>Urochloa</taxon>
    </lineage>
</organism>
<feature type="region of interest" description="Disordered" evidence="2">
    <location>
        <begin position="1"/>
        <end position="36"/>
    </location>
</feature>